<dbReference type="Proteomes" id="UP000216451">
    <property type="component" value="Unassembled WGS sequence"/>
</dbReference>
<dbReference type="InterPro" id="IPR000182">
    <property type="entry name" value="GNAT_dom"/>
</dbReference>
<sequence>MVQASVLIRPAASTDTDDIIRLWKECGLTRPWNDPEADLNRLLDFAQAHVLVAQRKEEQSDIAGSVVTQWDGHRGWISFLCVSDRHRHDGIGTLLLEQGEQWLVNKGAPAIQLLIRNDNETVTGFYRKLGYGQVPSALWQKRYDGHTRS</sequence>
<dbReference type="Pfam" id="PF00583">
    <property type="entry name" value="Acetyltransf_1"/>
    <property type="match status" value="1"/>
</dbReference>
<evidence type="ECO:0000313" key="4">
    <source>
        <dbReference type="EMBL" id="OZG65126.1"/>
    </source>
</evidence>
<accession>A0A261G2B7</accession>
<dbReference type="PROSITE" id="PS51186">
    <property type="entry name" value="GNAT"/>
    <property type="match status" value="1"/>
</dbReference>
<dbReference type="OrthoDB" id="1821130at2"/>
<dbReference type="PANTHER" id="PTHR43072:SF51">
    <property type="entry name" value="ABC SUPERFAMILY TRANSPORT PROTEIN"/>
    <property type="match status" value="1"/>
</dbReference>
<keyword evidence="2" id="KW-0012">Acyltransferase</keyword>
<evidence type="ECO:0000313" key="5">
    <source>
        <dbReference type="Proteomes" id="UP000216451"/>
    </source>
</evidence>
<proteinExistence type="predicted"/>
<dbReference type="AlphaFoldDB" id="A0A261G2B7"/>
<dbReference type="EMBL" id="MWXA01000009">
    <property type="protein sequence ID" value="OZG65126.1"/>
    <property type="molecule type" value="Genomic_DNA"/>
</dbReference>
<dbReference type="Gene3D" id="3.40.630.30">
    <property type="match status" value="1"/>
</dbReference>
<name>A0A261G2B7_9BIFI</name>
<comment type="caution">
    <text evidence="4">The sequence shown here is derived from an EMBL/GenBank/DDBJ whole genome shotgun (WGS) entry which is preliminary data.</text>
</comment>
<keyword evidence="5" id="KW-1185">Reference proteome</keyword>
<dbReference type="SUPFAM" id="SSF55729">
    <property type="entry name" value="Acyl-CoA N-acyltransferases (Nat)"/>
    <property type="match status" value="1"/>
</dbReference>
<keyword evidence="1 4" id="KW-0808">Transferase</keyword>
<evidence type="ECO:0000256" key="2">
    <source>
        <dbReference type="ARBA" id="ARBA00023315"/>
    </source>
</evidence>
<dbReference type="CDD" id="cd04301">
    <property type="entry name" value="NAT_SF"/>
    <property type="match status" value="1"/>
</dbReference>
<feature type="domain" description="N-acetyltransferase" evidence="3">
    <location>
        <begin position="6"/>
        <end position="149"/>
    </location>
</feature>
<dbReference type="GO" id="GO:0016747">
    <property type="term" value="F:acyltransferase activity, transferring groups other than amino-acyl groups"/>
    <property type="evidence" value="ECO:0007669"/>
    <property type="project" value="InterPro"/>
</dbReference>
<evidence type="ECO:0000256" key="1">
    <source>
        <dbReference type="ARBA" id="ARBA00022679"/>
    </source>
</evidence>
<dbReference type="InterPro" id="IPR016181">
    <property type="entry name" value="Acyl_CoA_acyltransferase"/>
</dbReference>
<evidence type="ECO:0000259" key="3">
    <source>
        <dbReference type="PROSITE" id="PS51186"/>
    </source>
</evidence>
<gene>
    <name evidence="4" type="ORF">BAQU_1866</name>
</gene>
<organism evidence="4 5">
    <name type="scientific">Bifidobacterium aquikefiri</name>
    <dbReference type="NCBI Taxonomy" id="1653207"/>
    <lineage>
        <taxon>Bacteria</taxon>
        <taxon>Bacillati</taxon>
        <taxon>Actinomycetota</taxon>
        <taxon>Actinomycetes</taxon>
        <taxon>Bifidobacteriales</taxon>
        <taxon>Bifidobacteriaceae</taxon>
        <taxon>Bifidobacterium</taxon>
    </lineage>
</organism>
<protein>
    <submittedName>
        <fullName evidence="4">Acetyltransferase</fullName>
    </submittedName>
</protein>
<dbReference type="PANTHER" id="PTHR43072">
    <property type="entry name" value="N-ACETYLTRANSFERASE"/>
    <property type="match status" value="1"/>
</dbReference>
<dbReference type="GeneID" id="98296511"/>
<dbReference type="NCBIfam" id="NF002959">
    <property type="entry name" value="PRK03624.1"/>
    <property type="match status" value="1"/>
</dbReference>
<reference evidence="4 5" key="1">
    <citation type="journal article" date="2017" name="BMC Genomics">
        <title>Comparative genomic and phylogenomic analyses of the Bifidobacteriaceae family.</title>
        <authorList>
            <person name="Lugli G.A."/>
            <person name="Milani C."/>
            <person name="Turroni F."/>
            <person name="Duranti S."/>
            <person name="Mancabelli L."/>
            <person name="Mangifesta M."/>
            <person name="Ferrario C."/>
            <person name="Modesto M."/>
            <person name="Mattarelli P."/>
            <person name="Jiri K."/>
            <person name="van Sinderen D."/>
            <person name="Ventura M."/>
        </authorList>
    </citation>
    <scope>NUCLEOTIDE SEQUENCE [LARGE SCALE GENOMIC DNA]</scope>
    <source>
        <strain evidence="4 5">LMG 28769</strain>
    </source>
</reference>
<dbReference type="RefSeq" id="WP_094695054.1">
    <property type="nucleotide sequence ID" value="NZ_JBDNSG010000015.1"/>
</dbReference>